<organism evidence="2 3">
    <name type="scientific">Haemaphysalis longicornis</name>
    <name type="common">Bush tick</name>
    <dbReference type="NCBI Taxonomy" id="44386"/>
    <lineage>
        <taxon>Eukaryota</taxon>
        <taxon>Metazoa</taxon>
        <taxon>Ecdysozoa</taxon>
        <taxon>Arthropoda</taxon>
        <taxon>Chelicerata</taxon>
        <taxon>Arachnida</taxon>
        <taxon>Acari</taxon>
        <taxon>Parasitiformes</taxon>
        <taxon>Ixodida</taxon>
        <taxon>Ixodoidea</taxon>
        <taxon>Ixodidae</taxon>
        <taxon>Haemaphysalinae</taxon>
        <taxon>Haemaphysalis</taxon>
    </lineage>
</organism>
<name>A0A9J6G4K5_HAELO</name>
<evidence type="ECO:0000256" key="1">
    <source>
        <dbReference type="SAM" id="MobiDB-lite"/>
    </source>
</evidence>
<feature type="region of interest" description="Disordered" evidence="1">
    <location>
        <begin position="65"/>
        <end position="101"/>
    </location>
</feature>
<dbReference type="Proteomes" id="UP000821853">
    <property type="component" value="Chromosome 3"/>
</dbReference>
<dbReference type="VEuPathDB" id="VectorBase:HLOH_049841"/>
<dbReference type="AlphaFoldDB" id="A0A9J6G4K5"/>
<protein>
    <submittedName>
        <fullName evidence="2">Uncharacterized protein</fullName>
    </submittedName>
</protein>
<dbReference type="EMBL" id="JABSTR010000005">
    <property type="protein sequence ID" value="KAH9370181.1"/>
    <property type="molecule type" value="Genomic_DNA"/>
</dbReference>
<evidence type="ECO:0000313" key="2">
    <source>
        <dbReference type="EMBL" id="KAH9370181.1"/>
    </source>
</evidence>
<proteinExistence type="predicted"/>
<evidence type="ECO:0000313" key="3">
    <source>
        <dbReference type="Proteomes" id="UP000821853"/>
    </source>
</evidence>
<gene>
    <name evidence="2" type="ORF">HPB48_013103</name>
</gene>
<keyword evidence="3" id="KW-1185">Reference proteome</keyword>
<comment type="caution">
    <text evidence="2">The sequence shown here is derived from an EMBL/GenBank/DDBJ whole genome shotgun (WGS) entry which is preliminary data.</text>
</comment>
<accession>A0A9J6G4K5</accession>
<sequence length="101" mass="11149">MGRAEIKSPLGHCGLVMSAARSDPLLVIHGLITSLCCTEQRMPIRCNSESNLLEAVAEERAINKMTHRSQDDTQVSGRHYAASGRTHRVHRDTRSTVAHCL</sequence>
<reference evidence="2 3" key="1">
    <citation type="journal article" date="2020" name="Cell">
        <title>Large-Scale Comparative Analyses of Tick Genomes Elucidate Their Genetic Diversity and Vector Capacities.</title>
        <authorList>
            <consortium name="Tick Genome and Microbiome Consortium (TIGMIC)"/>
            <person name="Jia N."/>
            <person name="Wang J."/>
            <person name="Shi W."/>
            <person name="Du L."/>
            <person name="Sun Y."/>
            <person name="Zhan W."/>
            <person name="Jiang J.F."/>
            <person name="Wang Q."/>
            <person name="Zhang B."/>
            <person name="Ji P."/>
            <person name="Bell-Sakyi L."/>
            <person name="Cui X.M."/>
            <person name="Yuan T.T."/>
            <person name="Jiang B.G."/>
            <person name="Yang W.F."/>
            <person name="Lam T.T."/>
            <person name="Chang Q.C."/>
            <person name="Ding S.J."/>
            <person name="Wang X.J."/>
            <person name="Zhu J.G."/>
            <person name="Ruan X.D."/>
            <person name="Zhao L."/>
            <person name="Wei J.T."/>
            <person name="Ye R.Z."/>
            <person name="Que T.C."/>
            <person name="Du C.H."/>
            <person name="Zhou Y.H."/>
            <person name="Cheng J.X."/>
            <person name="Dai P.F."/>
            <person name="Guo W.B."/>
            <person name="Han X.H."/>
            <person name="Huang E.J."/>
            <person name="Li L.F."/>
            <person name="Wei W."/>
            <person name="Gao Y.C."/>
            <person name="Liu J.Z."/>
            <person name="Shao H.Z."/>
            <person name="Wang X."/>
            <person name="Wang C.C."/>
            <person name="Yang T.C."/>
            <person name="Huo Q.B."/>
            <person name="Li W."/>
            <person name="Chen H.Y."/>
            <person name="Chen S.E."/>
            <person name="Zhou L.G."/>
            <person name="Ni X.B."/>
            <person name="Tian J.H."/>
            <person name="Sheng Y."/>
            <person name="Liu T."/>
            <person name="Pan Y.S."/>
            <person name="Xia L.Y."/>
            <person name="Li J."/>
            <person name="Zhao F."/>
            <person name="Cao W.C."/>
        </authorList>
    </citation>
    <scope>NUCLEOTIDE SEQUENCE [LARGE SCALE GENOMIC DNA]</scope>
    <source>
        <strain evidence="2">HaeL-2018</strain>
    </source>
</reference>
<dbReference type="OrthoDB" id="10411082at2759"/>